<evidence type="ECO:0000256" key="1">
    <source>
        <dbReference type="SAM" id="MobiDB-lite"/>
    </source>
</evidence>
<feature type="region of interest" description="Disordered" evidence="1">
    <location>
        <begin position="1"/>
        <end position="29"/>
    </location>
</feature>
<accession>Q9R4S6</accession>
<sequence length="29" mass="3484">MKQSDFEKPPIAEIKETRFEKFGKTRIDN</sequence>
<dbReference type="AlphaFoldDB" id="Q9R4S6"/>
<protein>
    <submittedName>
        <fullName>Oligopeptidase</fullName>
    </submittedName>
</protein>
<proteinExistence type="evidence at protein level"/>
<organism>
    <name type="scientific">Treponema denticola</name>
    <dbReference type="NCBI Taxonomy" id="158"/>
    <lineage>
        <taxon>Bacteria</taxon>
        <taxon>Pseudomonadati</taxon>
        <taxon>Spirochaetota</taxon>
        <taxon>Spirochaetia</taxon>
        <taxon>Spirochaetales</taxon>
        <taxon>Treponemataceae</taxon>
        <taxon>Treponema</taxon>
    </lineage>
</organism>
<keyword id="KW-0903">Direct protein sequencing</keyword>
<name>Q9R4S6_TREDN</name>
<reference key="1">
    <citation type="journal article" date="1995" name="Arch. Biochem. Biophys.">
        <title>Purification and general properties of an oligopeptidase from Treponema denticola ATCC 35405--a human oral spirochete.</title>
        <authorList>
            <person name="Makinen K.K."/>
            <person name="Makinen P.L."/>
            <person name="Loesche W.J."/>
            <person name="Syed S.A."/>
        </authorList>
    </citation>
    <scope>PROTEIN SEQUENCE</scope>
</reference>